<reference evidence="11 12" key="1">
    <citation type="submission" date="2014-11" db="EMBL/GenBank/DDBJ databases">
        <title>Genome sequence of Flavihumibacter solisilvae 3-3.</title>
        <authorList>
            <person name="Zhou G."/>
            <person name="Li M."/>
            <person name="Wang G."/>
        </authorList>
    </citation>
    <scope>NUCLEOTIDE SEQUENCE [LARGE SCALE GENOMIC DNA]</scope>
    <source>
        <strain evidence="11 12">3-3</strain>
    </source>
</reference>
<evidence type="ECO:0000256" key="5">
    <source>
        <dbReference type="ARBA" id="ARBA00022729"/>
    </source>
</evidence>
<keyword evidence="12" id="KW-1185">Reference proteome</keyword>
<dbReference type="GO" id="GO:0009279">
    <property type="term" value="C:cell outer membrane"/>
    <property type="evidence" value="ECO:0007669"/>
    <property type="project" value="UniProtKB-SubCell"/>
</dbReference>
<dbReference type="Pfam" id="PF07715">
    <property type="entry name" value="Plug"/>
    <property type="match status" value="1"/>
</dbReference>
<dbReference type="EMBL" id="JSVC01000013">
    <property type="protein sequence ID" value="KIC94332.1"/>
    <property type="molecule type" value="Genomic_DNA"/>
</dbReference>
<comment type="subcellular location">
    <subcellularLocation>
        <location evidence="1 8">Cell outer membrane</location>
        <topology evidence="1 8">Multi-pass membrane protein</topology>
    </subcellularLocation>
</comment>
<dbReference type="InterPro" id="IPR008969">
    <property type="entry name" value="CarboxyPept-like_regulatory"/>
</dbReference>
<sequence>MRNPLSIKLRERLILVLLLFSVSSYAQRQVSGTVKDGRNQPIQGATVAVKNSSIATSTNVNGSFTIQLPADNRVLVFSSVGYKPREITVGNEATLEVQLDITASEGESVVVVAYGSSQKKATLSGSVASVKGEEILKSPTINVTNSLAGRVPGLTVMAQGGEPGNDYSTILVRGLNTFGNASPLFVIDGIPLQGSDKLQRIDPSSIESITVLKDASAAIYGSQGANGVILVTTKRGKAGKVSVSASFNLGIAEPTKLPDLLNSYEIAVLQNEMLAADPNTPTPQWHPGKYSVYELAGYLRNDDPWHYPNTDWVDETLKKSALQHYANVTMSGGNEKIRGLLSMAARSQDGFYRNGSGKYRQYDLRGNMDFNPTEHIAFSFDINGRQDRPDFPIANAGTTFHQTITAPPSRRAFWPDGTMGQPTDPTGKSGSPVAISTPLGGYNRGENYTVNGSARLNIKIPWVTGLSVTASGTIDRVFNSGKYWSIPVRYYEWDGVSTTDPAYTTLTQGDEVRTLIVSEGKAKNYLVNFLVNYEKRFGKHLVKALYGYEEYERYNTFYSVKRTGFDADNLDQLRFGTVGSETIEQNSPGATRWKNYLGRLNYDFNSKVFAEFVFRYQGSSIFHPDDRWGFFPGGSLAYRISEENFWKDNLSFINSFKIRASYGITGNDLIGPFQYLALFKPGIASYVEQVGPNGALQYNGTLEESVVPNEGVTWETGKQLDIGFDADLLNSKLSITFDYFRNKRTDILARRNGAIPGSTGLTPADENIGEFLNRGFDFNIMYRNRAGKLRYSIGLNGLYAKNKLLYFDEVAGRPEYQQQTGHPYGAGTYFKTLGIYRSQEDLKNHPNTLGGVGPVLGDLIFADMNKDGAIDQLDMVRSDKTSTPVWSGGLSTNFEYGNFDLSILFQGAAGSERYLRPTFSLGGNYLQSFYDKRWTPENPNAEFPRAHTSQSAYWSNPTGIYNDFFLRSTDYIRLKNVELGYNFPVTAIGKFSIEKLRLYVSALNLFYYAPGLKDFDTDPEQNIRDQFYGEGYPLQRIINFGINVGF</sequence>
<dbReference type="PANTHER" id="PTHR30069:SF29">
    <property type="entry name" value="HEMOGLOBIN AND HEMOGLOBIN-HAPTOGLOBIN-BINDING PROTEIN 1-RELATED"/>
    <property type="match status" value="1"/>
</dbReference>
<evidence type="ECO:0000256" key="6">
    <source>
        <dbReference type="ARBA" id="ARBA00023136"/>
    </source>
</evidence>
<keyword evidence="3 8" id="KW-1134">Transmembrane beta strand</keyword>
<evidence type="ECO:0000256" key="8">
    <source>
        <dbReference type="PROSITE-ProRule" id="PRU01360"/>
    </source>
</evidence>
<feature type="signal peptide" evidence="9">
    <location>
        <begin position="1"/>
        <end position="28"/>
    </location>
</feature>
<evidence type="ECO:0000256" key="7">
    <source>
        <dbReference type="ARBA" id="ARBA00023237"/>
    </source>
</evidence>
<dbReference type="Gene3D" id="2.170.130.10">
    <property type="entry name" value="TonB-dependent receptor, plug domain"/>
    <property type="match status" value="1"/>
</dbReference>
<dbReference type="OrthoDB" id="601301at2"/>
<dbReference type="InterPro" id="IPR012910">
    <property type="entry name" value="Plug_dom"/>
</dbReference>
<feature type="chain" id="PRO_5002135167" description="TonB-dependent receptor plug domain-containing protein" evidence="9">
    <location>
        <begin position="29"/>
        <end position="1046"/>
    </location>
</feature>
<dbReference type="PANTHER" id="PTHR30069">
    <property type="entry name" value="TONB-DEPENDENT OUTER MEMBRANE RECEPTOR"/>
    <property type="match status" value="1"/>
</dbReference>
<keyword evidence="4 8" id="KW-0812">Transmembrane</keyword>
<dbReference type="InterPro" id="IPR023997">
    <property type="entry name" value="TonB-dep_OMP_SusC/RagA_CS"/>
</dbReference>
<dbReference type="InterPro" id="IPR036942">
    <property type="entry name" value="Beta-barrel_TonB_sf"/>
</dbReference>
<dbReference type="Gene3D" id="2.60.40.1120">
    <property type="entry name" value="Carboxypeptidase-like, regulatory domain"/>
    <property type="match status" value="1"/>
</dbReference>
<gene>
    <name evidence="11" type="ORF">OI18_11935</name>
</gene>
<dbReference type="GO" id="GO:0015344">
    <property type="term" value="F:siderophore uptake transmembrane transporter activity"/>
    <property type="evidence" value="ECO:0007669"/>
    <property type="project" value="TreeGrafter"/>
</dbReference>
<evidence type="ECO:0000313" key="12">
    <source>
        <dbReference type="Proteomes" id="UP000031408"/>
    </source>
</evidence>
<dbReference type="SUPFAM" id="SSF56935">
    <property type="entry name" value="Porins"/>
    <property type="match status" value="1"/>
</dbReference>
<feature type="domain" description="TonB-dependent receptor plug" evidence="10">
    <location>
        <begin position="120"/>
        <end position="228"/>
    </location>
</feature>
<keyword evidence="2 8" id="KW-0813">Transport</keyword>
<dbReference type="Pfam" id="PF13715">
    <property type="entry name" value="CarbopepD_reg_2"/>
    <property type="match status" value="1"/>
</dbReference>
<name>A0A0C1L2W2_9BACT</name>
<evidence type="ECO:0000256" key="9">
    <source>
        <dbReference type="SAM" id="SignalP"/>
    </source>
</evidence>
<dbReference type="InterPro" id="IPR039426">
    <property type="entry name" value="TonB-dep_rcpt-like"/>
</dbReference>
<evidence type="ECO:0000256" key="2">
    <source>
        <dbReference type="ARBA" id="ARBA00022448"/>
    </source>
</evidence>
<dbReference type="NCBIfam" id="TIGR04057">
    <property type="entry name" value="SusC_RagA_signa"/>
    <property type="match status" value="1"/>
</dbReference>
<dbReference type="RefSeq" id="WP_039140091.1">
    <property type="nucleotide sequence ID" value="NZ_JSVC01000013.1"/>
</dbReference>
<evidence type="ECO:0000256" key="3">
    <source>
        <dbReference type="ARBA" id="ARBA00022452"/>
    </source>
</evidence>
<evidence type="ECO:0000313" key="11">
    <source>
        <dbReference type="EMBL" id="KIC94332.1"/>
    </source>
</evidence>
<organism evidence="11 12">
    <name type="scientific">Flavihumibacter solisilvae</name>
    <dbReference type="NCBI Taxonomy" id="1349421"/>
    <lineage>
        <taxon>Bacteria</taxon>
        <taxon>Pseudomonadati</taxon>
        <taxon>Bacteroidota</taxon>
        <taxon>Chitinophagia</taxon>
        <taxon>Chitinophagales</taxon>
        <taxon>Chitinophagaceae</taxon>
        <taxon>Flavihumibacter</taxon>
    </lineage>
</organism>
<proteinExistence type="inferred from homology"/>
<dbReference type="GO" id="GO:0044718">
    <property type="term" value="P:siderophore transmembrane transport"/>
    <property type="evidence" value="ECO:0007669"/>
    <property type="project" value="TreeGrafter"/>
</dbReference>
<dbReference type="FunFam" id="2.170.130.10:FF:000003">
    <property type="entry name" value="SusC/RagA family TonB-linked outer membrane protein"/>
    <property type="match status" value="1"/>
</dbReference>
<comment type="caution">
    <text evidence="11">The sequence shown here is derived from an EMBL/GenBank/DDBJ whole genome shotgun (WGS) entry which is preliminary data.</text>
</comment>
<accession>A0A0C1L2W2</accession>
<dbReference type="SUPFAM" id="SSF49464">
    <property type="entry name" value="Carboxypeptidase regulatory domain-like"/>
    <property type="match status" value="1"/>
</dbReference>
<protein>
    <recommendedName>
        <fullName evidence="10">TonB-dependent receptor plug domain-containing protein</fullName>
    </recommendedName>
</protein>
<keyword evidence="5 9" id="KW-0732">Signal</keyword>
<keyword evidence="6 8" id="KW-0472">Membrane</keyword>
<dbReference type="InterPro" id="IPR023996">
    <property type="entry name" value="TonB-dep_OMP_SusC/RagA"/>
</dbReference>
<dbReference type="NCBIfam" id="TIGR04056">
    <property type="entry name" value="OMP_RagA_SusC"/>
    <property type="match status" value="1"/>
</dbReference>
<dbReference type="AlphaFoldDB" id="A0A0C1L2W2"/>
<dbReference type="Proteomes" id="UP000031408">
    <property type="component" value="Unassembled WGS sequence"/>
</dbReference>
<comment type="similarity">
    <text evidence="8">Belongs to the TonB-dependent receptor family.</text>
</comment>
<dbReference type="Gene3D" id="2.40.170.20">
    <property type="entry name" value="TonB-dependent receptor, beta-barrel domain"/>
    <property type="match status" value="1"/>
</dbReference>
<keyword evidence="7 8" id="KW-0998">Cell outer membrane</keyword>
<evidence type="ECO:0000259" key="10">
    <source>
        <dbReference type="Pfam" id="PF07715"/>
    </source>
</evidence>
<dbReference type="STRING" id="1349421.OI18_11935"/>
<dbReference type="InterPro" id="IPR037066">
    <property type="entry name" value="Plug_dom_sf"/>
</dbReference>
<evidence type="ECO:0000256" key="1">
    <source>
        <dbReference type="ARBA" id="ARBA00004571"/>
    </source>
</evidence>
<evidence type="ECO:0000256" key="4">
    <source>
        <dbReference type="ARBA" id="ARBA00022692"/>
    </source>
</evidence>
<dbReference type="PROSITE" id="PS52016">
    <property type="entry name" value="TONB_DEPENDENT_REC_3"/>
    <property type="match status" value="1"/>
</dbReference>